<keyword evidence="2" id="KW-1003">Cell membrane</keyword>
<organism evidence="7 8">
    <name type="scientific">Candidatus Monoglobus merdigallinarum</name>
    <dbReference type="NCBI Taxonomy" id="2838698"/>
    <lineage>
        <taxon>Bacteria</taxon>
        <taxon>Bacillati</taxon>
        <taxon>Bacillota</taxon>
        <taxon>Clostridia</taxon>
        <taxon>Monoglobales</taxon>
        <taxon>Monoglobaceae</taxon>
        <taxon>Monoglobus</taxon>
    </lineage>
</organism>
<dbReference type="PANTHER" id="PTHR33931">
    <property type="entry name" value="HOLIN-LIKE PROTEIN CIDA-RELATED"/>
    <property type="match status" value="1"/>
</dbReference>
<dbReference type="PANTHER" id="PTHR33931:SF2">
    <property type="entry name" value="HOLIN-LIKE PROTEIN CIDA"/>
    <property type="match status" value="1"/>
</dbReference>
<dbReference type="EMBL" id="DXIJ01000002">
    <property type="protein sequence ID" value="HIV85194.1"/>
    <property type="molecule type" value="Genomic_DNA"/>
</dbReference>
<dbReference type="InterPro" id="IPR005538">
    <property type="entry name" value="LrgA/CidA"/>
</dbReference>
<accession>A0A9D1PNQ9</accession>
<evidence type="ECO:0000256" key="4">
    <source>
        <dbReference type="ARBA" id="ARBA00022989"/>
    </source>
</evidence>
<dbReference type="AlphaFoldDB" id="A0A9D1PNQ9"/>
<protein>
    <submittedName>
        <fullName evidence="7">CidA/LrgA family protein</fullName>
    </submittedName>
</protein>
<reference evidence="7" key="1">
    <citation type="journal article" date="2021" name="PeerJ">
        <title>Extensive microbial diversity within the chicken gut microbiome revealed by metagenomics and culture.</title>
        <authorList>
            <person name="Gilroy R."/>
            <person name="Ravi A."/>
            <person name="Getino M."/>
            <person name="Pursley I."/>
            <person name="Horton D.L."/>
            <person name="Alikhan N.F."/>
            <person name="Baker D."/>
            <person name="Gharbi K."/>
            <person name="Hall N."/>
            <person name="Watson M."/>
            <person name="Adriaenssens E.M."/>
            <person name="Foster-Nyarko E."/>
            <person name="Jarju S."/>
            <person name="Secka A."/>
            <person name="Antonio M."/>
            <person name="Oren A."/>
            <person name="Chaudhuri R.R."/>
            <person name="La Ragione R."/>
            <person name="Hildebrand F."/>
            <person name="Pallen M.J."/>
        </authorList>
    </citation>
    <scope>NUCLEOTIDE SEQUENCE</scope>
    <source>
        <strain evidence="7">5790</strain>
    </source>
</reference>
<evidence type="ECO:0000256" key="6">
    <source>
        <dbReference type="SAM" id="Phobius"/>
    </source>
</evidence>
<feature type="transmembrane region" description="Helical" evidence="6">
    <location>
        <begin position="26"/>
        <end position="46"/>
    </location>
</feature>
<reference evidence="7" key="2">
    <citation type="submission" date="2021-04" db="EMBL/GenBank/DDBJ databases">
        <authorList>
            <person name="Gilroy R."/>
        </authorList>
    </citation>
    <scope>NUCLEOTIDE SEQUENCE</scope>
    <source>
        <strain evidence="7">5790</strain>
    </source>
</reference>
<evidence type="ECO:0000256" key="2">
    <source>
        <dbReference type="ARBA" id="ARBA00022475"/>
    </source>
</evidence>
<keyword evidence="5 6" id="KW-0472">Membrane</keyword>
<dbReference type="GO" id="GO:0005886">
    <property type="term" value="C:plasma membrane"/>
    <property type="evidence" value="ECO:0007669"/>
    <property type="project" value="UniProtKB-SubCell"/>
</dbReference>
<comment type="caution">
    <text evidence="7">The sequence shown here is derived from an EMBL/GenBank/DDBJ whole genome shotgun (WGS) entry which is preliminary data.</text>
</comment>
<comment type="subcellular location">
    <subcellularLocation>
        <location evidence="1">Cell membrane</location>
        <topology evidence="1">Multi-pass membrane protein</topology>
    </subcellularLocation>
</comment>
<sequence length="127" mass="14439">MKILSQIAFMLLICLAGQYIASLLPMPFPGSVMSMVILFILFLLNWAKPQKLSEVNDFFLNNMSFFFVPSAVSILTQFELIKNNIVQILIICVVSLIVTFAVTAYTVTLVINLQNKFRKKRQKEETA</sequence>
<evidence type="ECO:0000256" key="5">
    <source>
        <dbReference type="ARBA" id="ARBA00023136"/>
    </source>
</evidence>
<gene>
    <name evidence="7" type="ORF">H9900_00105</name>
</gene>
<feature type="transmembrane region" description="Helical" evidence="6">
    <location>
        <begin position="88"/>
        <end position="113"/>
    </location>
</feature>
<keyword evidence="3 6" id="KW-0812">Transmembrane</keyword>
<evidence type="ECO:0000313" key="7">
    <source>
        <dbReference type="EMBL" id="HIV85194.1"/>
    </source>
</evidence>
<evidence type="ECO:0000256" key="1">
    <source>
        <dbReference type="ARBA" id="ARBA00004651"/>
    </source>
</evidence>
<dbReference type="Pfam" id="PF03788">
    <property type="entry name" value="LrgA"/>
    <property type="match status" value="1"/>
</dbReference>
<proteinExistence type="predicted"/>
<evidence type="ECO:0000256" key="3">
    <source>
        <dbReference type="ARBA" id="ARBA00022692"/>
    </source>
</evidence>
<dbReference type="Proteomes" id="UP000824162">
    <property type="component" value="Unassembled WGS sequence"/>
</dbReference>
<keyword evidence="4 6" id="KW-1133">Transmembrane helix</keyword>
<name>A0A9D1PNQ9_9FIRM</name>
<evidence type="ECO:0000313" key="8">
    <source>
        <dbReference type="Proteomes" id="UP000824162"/>
    </source>
</evidence>
<feature type="transmembrane region" description="Helical" evidence="6">
    <location>
        <begin position="58"/>
        <end position="76"/>
    </location>
</feature>